<gene>
    <name evidence="3" type="ORF">F0145_02590</name>
</gene>
<dbReference type="PANTHER" id="PTHR43584">
    <property type="entry name" value="NUCLEOTIDYL TRANSFERASE"/>
    <property type="match status" value="1"/>
</dbReference>
<evidence type="ECO:0000256" key="2">
    <source>
        <dbReference type="ARBA" id="ARBA00023315"/>
    </source>
</evidence>
<evidence type="ECO:0000256" key="1">
    <source>
        <dbReference type="ARBA" id="ARBA00022679"/>
    </source>
</evidence>
<dbReference type="PANTHER" id="PTHR43584:SF9">
    <property type="entry name" value="TRANSFERASE HEXAPEPTIDE REPEAT CONTAINING PROTEIN"/>
    <property type="match status" value="1"/>
</dbReference>
<keyword evidence="1 3" id="KW-0808">Transferase</keyword>
<dbReference type="GO" id="GO:0016746">
    <property type="term" value="F:acyltransferase activity"/>
    <property type="evidence" value="ECO:0007669"/>
    <property type="project" value="UniProtKB-KW"/>
</dbReference>
<dbReference type="GO" id="GO:0016779">
    <property type="term" value="F:nucleotidyltransferase activity"/>
    <property type="evidence" value="ECO:0007669"/>
    <property type="project" value="UniProtKB-ARBA"/>
</dbReference>
<dbReference type="Proteomes" id="UP000323426">
    <property type="component" value="Unassembled WGS sequence"/>
</dbReference>
<name>A0A5M6DTF8_9BACT</name>
<dbReference type="InterPro" id="IPR050065">
    <property type="entry name" value="GlmU-like"/>
</dbReference>
<dbReference type="EMBL" id="VWSF01000001">
    <property type="protein sequence ID" value="KAA5549492.1"/>
    <property type="molecule type" value="Genomic_DNA"/>
</dbReference>
<dbReference type="NCBIfam" id="TIGR03991">
    <property type="entry name" value="alt_bact_glmU"/>
    <property type="match status" value="1"/>
</dbReference>
<dbReference type="SUPFAM" id="SSF51161">
    <property type="entry name" value="Trimeric LpxA-like enzymes"/>
    <property type="match status" value="1"/>
</dbReference>
<dbReference type="AlphaFoldDB" id="A0A5M6DTF8"/>
<dbReference type="Gene3D" id="2.160.10.10">
    <property type="entry name" value="Hexapeptide repeat proteins"/>
    <property type="match status" value="1"/>
</dbReference>
<organism evidence="3 4">
    <name type="scientific">Adhaeribacter rhizoryzae</name>
    <dbReference type="NCBI Taxonomy" id="2607907"/>
    <lineage>
        <taxon>Bacteria</taxon>
        <taxon>Pseudomonadati</taxon>
        <taxon>Bacteroidota</taxon>
        <taxon>Cytophagia</taxon>
        <taxon>Cytophagales</taxon>
        <taxon>Hymenobacteraceae</taxon>
        <taxon>Adhaeribacter</taxon>
    </lineage>
</organism>
<dbReference type="RefSeq" id="WP_150086553.1">
    <property type="nucleotide sequence ID" value="NZ_VWSF01000001.1"/>
</dbReference>
<keyword evidence="4" id="KW-1185">Reference proteome</keyword>
<dbReference type="InterPro" id="IPR023917">
    <property type="entry name" value="Bifunctiontional_GlmU_bac-type"/>
</dbReference>
<keyword evidence="2" id="KW-0012">Acyltransferase</keyword>
<evidence type="ECO:0000313" key="3">
    <source>
        <dbReference type="EMBL" id="KAA5549492.1"/>
    </source>
</evidence>
<dbReference type="InterPro" id="IPR011004">
    <property type="entry name" value="Trimer_LpxA-like_sf"/>
</dbReference>
<evidence type="ECO:0000313" key="4">
    <source>
        <dbReference type="Proteomes" id="UP000323426"/>
    </source>
</evidence>
<comment type="caution">
    <text evidence="3">The sequence shown here is derived from an EMBL/GenBank/DDBJ whole genome shotgun (WGS) entry which is preliminary data.</text>
</comment>
<dbReference type="Pfam" id="PF13562">
    <property type="entry name" value="NTP_transf_4"/>
    <property type="match status" value="1"/>
</dbReference>
<reference evidence="3 4" key="1">
    <citation type="submission" date="2019-09" db="EMBL/GenBank/DDBJ databases">
        <title>Genome sequence and assembly of Adhaeribacter sp.</title>
        <authorList>
            <person name="Chhetri G."/>
        </authorList>
    </citation>
    <scope>NUCLEOTIDE SEQUENCE [LARGE SCALE GENOMIC DNA]</scope>
    <source>
        <strain evidence="3 4">DK36</strain>
    </source>
</reference>
<accession>A0A5M6DTF8</accession>
<protein>
    <submittedName>
        <fullName evidence="3">Glucose-1-phosphate thymidylyltransferase</fullName>
    </submittedName>
</protein>
<proteinExistence type="predicted"/>
<sequence length="408" mass="45446">MNIILFDDKTIRPNLLPLTFTRPVAEIRTGILTITEKWGHFFKNQVSYLTQDYLQKKFPAHTSTEGNVYVNGAICPDVALVVKIRNLQPGKVIFKQGTLVAYHAGNNSFSSLADLYNYNFEKAGEYNEDIHFIREVWHIFKNNGAQIRSDFELITTGRKSQPITDSYTMVYNPENIFLEEGVELRAAILNASGGPIYLGKNAQVQEGAIIRGPFSLGEGSVINMGGKMRGDNTIGPFCKVGGEISNSILFGYSNKGHEGFLGNSVLGEWCNLGADTNTSNMKNNYAEVKLWNYAKGGFKGTDLQFCGLIMGDHSKAGINTMFNTGTVTGIGANIFGAGYPRNFIPSFSWGGASGFETYQLRKAFEAIGKAMERRNKVLDETERNILSNIYHQEREHRTWERSGSFEVR</sequence>